<evidence type="ECO:0000313" key="3">
    <source>
        <dbReference type="Proteomes" id="UP000799767"/>
    </source>
</evidence>
<feature type="non-terminal residue" evidence="2">
    <location>
        <position position="490"/>
    </location>
</feature>
<keyword evidence="1" id="KW-0732">Signal</keyword>
<proteinExistence type="predicted"/>
<dbReference type="Proteomes" id="UP000799767">
    <property type="component" value="Unassembled WGS sequence"/>
</dbReference>
<evidence type="ECO:0000256" key="1">
    <source>
        <dbReference type="SAM" id="SignalP"/>
    </source>
</evidence>
<sequence>TLLALALLACLLRYTLVPLLVYCRPNLDAYFFDLGVYGVYPQRHYRSFHLSSPSPRTPVWSADVCERESAEGGLVLLDISGEVSHTGPAIFDLKGNLVWTDNTFGQRAMNLRWQKWRGEEYLTFWAGEFLGDFDYGKYYMLDRGFNLAKTVQAVGEGLHGDPHEFIITNDDTALIVVSPRTRDVDVRSTHHASMRPDLLDAVLQEIDIDTGELLFEWRASQHFNDGEYLKYSYDPTPLHRPNIFERVFGAAQTDPIDYFHMNSVDKDSEGNYLVSIRKTHQVICISGKTGEILWGLGGRATDFTDVDAEDAIAFRWQHDARWIDEDQGLLSVFDNGMSKGLADNSDYSQGLVFEVHIANRTFQQVHSYNPMRPIRSISQGSLTYLPGSHRAPELPNAGVVLAPQDQVFVGWGSALAYTLHDAETEELLCETHFSPAAFFSWERVKSYRSVRAPRDLHFRPEKWDPSAVWDGGRIYVSWNGGVEVRSWLLQ</sequence>
<dbReference type="SUPFAM" id="SSF50998">
    <property type="entry name" value="Quinoprotein alcohol dehydrogenase-like"/>
    <property type="match status" value="1"/>
</dbReference>
<dbReference type="EMBL" id="MU001636">
    <property type="protein sequence ID" value="KAF2482289.1"/>
    <property type="molecule type" value="Genomic_DNA"/>
</dbReference>
<gene>
    <name evidence="2" type="ORF">BDY17DRAFT_243082</name>
</gene>
<dbReference type="InterPro" id="IPR053143">
    <property type="entry name" value="Arylsulfate_ST"/>
</dbReference>
<feature type="signal peptide" evidence="1">
    <location>
        <begin position="1"/>
        <end position="23"/>
    </location>
</feature>
<feature type="non-terminal residue" evidence="2">
    <location>
        <position position="1"/>
    </location>
</feature>
<evidence type="ECO:0000313" key="2">
    <source>
        <dbReference type="EMBL" id="KAF2482289.1"/>
    </source>
</evidence>
<dbReference type="InterPro" id="IPR011047">
    <property type="entry name" value="Quinoprotein_ADH-like_sf"/>
</dbReference>
<keyword evidence="3" id="KW-1185">Reference proteome</keyword>
<reference evidence="2" key="1">
    <citation type="journal article" date="2020" name="Stud. Mycol.">
        <title>101 Dothideomycetes genomes: a test case for predicting lifestyles and emergence of pathogens.</title>
        <authorList>
            <person name="Haridas S."/>
            <person name="Albert R."/>
            <person name="Binder M."/>
            <person name="Bloem J."/>
            <person name="Labutti K."/>
            <person name="Salamov A."/>
            <person name="Andreopoulos B."/>
            <person name="Baker S."/>
            <person name="Barry K."/>
            <person name="Bills G."/>
            <person name="Bluhm B."/>
            <person name="Cannon C."/>
            <person name="Castanera R."/>
            <person name="Culley D."/>
            <person name="Daum C."/>
            <person name="Ezra D."/>
            <person name="Gonzalez J."/>
            <person name="Henrissat B."/>
            <person name="Kuo A."/>
            <person name="Liang C."/>
            <person name="Lipzen A."/>
            <person name="Lutzoni F."/>
            <person name="Magnuson J."/>
            <person name="Mondo S."/>
            <person name="Nolan M."/>
            <person name="Ohm R."/>
            <person name="Pangilinan J."/>
            <person name="Park H.-J."/>
            <person name="Ramirez L."/>
            <person name="Alfaro M."/>
            <person name="Sun H."/>
            <person name="Tritt A."/>
            <person name="Yoshinaga Y."/>
            <person name="Zwiers L.-H."/>
            <person name="Turgeon B."/>
            <person name="Goodwin S."/>
            <person name="Spatafora J."/>
            <person name="Crous P."/>
            <person name="Grigoriev I."/>
        </authorList>
    </citation>
    <scope>NUCLEOTIDE SEQUENCE</scope>
    <source>
        <strain evidence="2">CBS 113389</strain>
    </source>
</reference>
<dbReference type="OrthoDB" id="5427350at2759"/>
<dbReference type="InterPro" id="IPR039535">
    <property type="entry name" value="ASST-like"/>
</dbReference>
<feature type="chain" id="PRO_5025417027" evidence="1">
    <location>
        <begin position="24"/>
        <end position="490"/>
    </location>
</feature>
<protein>
    <submittedName>
        <fullName evidence="2">ASST-domain-containing protein</fullName>
    </submittedName>
</protein>
<organism evidence="2 3">
    <name type="scientific">Neohortaea acidophila</name>
    <dbReference type="NCBI Taxonomy" id="245834"/>
    <lineage>
        <taxon>Eukaryota</taxon>
        <taxon>Fungi</taxon>
        <taxon>Dikarya</taxon>
        <taxon>Ascomycota</taxon>
        <taxon>Pezizomycotina</taxon>
        <taxon>Dothideomycetes</taxon>
        <taxon>Dothideomycetidae</taxon>
        <taxon>Mycosphaerellales</taxon>
        <taxon>Teratosphaeriaceae</taxon>
        <taxon>Neohortaea</taxon>
    </lineage>
</organism>
<accession>A0A6A6PQE1</accession>
<dbReference type="AlphaFoldDB" id="A0A6A6PQE1"/>
<dbReference type="GeneID" id="54471402"/>
<dbReference type="RefSeq" id="XP_033588859.1">
    <property type="nucleotide sequence ID" value="XM_033730400.1"/>
</dbReference>
<name>A0A6A6PQE1_9PEZI</name>
<dbReference type="Pfam" id="PF14269">
    <property type="entry name" value="Arylsulfotran_2"/>
    <property type="match status" value="1"/>
</dbReference>
<dbReference type="PANTHER" id="PTHR35340">
    <property type="entry name" value="PQQ ENZYME REPEAT PROTEIN-RELATED"/>
    <property type="match status" value="1"/>
</dbReference>
<dbReference type="PANTHER" id="PTHR35340:SF5">
    <property type="entry name" value="ASST-DOMAIN-CONTAINING PROTEIN"/>
    <property type="match status" value="1"/>
</dbReference>